<evidence type="ECO:0000313" key="1">
    <source>
        <dbReference type="EMBL" id="KDN21570.1"/>
    </source>
</evidence>
<sequence length="281" mass="29778">MEIGWYATQRLFGIPGATDLKNLIHGAGYILAAMGFLTLPTPVSIGVTATGIALTGAEDLIGAIQQKDADVAPFGVTITTGSTEEVLAQVHTALYGSQENCLQQALLSDEGTCISMLQVAQRHFESGTTVYDAQKKSYSTVFTLKPGKIRGDTAPGKSPDVDIKVEFDRLRKAGSIFADDLSADLREVASSLRGIFPNSSAWERPEIGGGMGIGIGWTGPWEAWNANRNLLAEALEKTAQQVVGVGDYLISVANFLERQDAAAQEALEQAGAELDGQFGPS</sequence>
<gene>
    <name evidence="1" type="ORF">DV20_13905</name>
</gene>
<dbReference type="AlphaFoldDB" id="A0A066U398"/>
<reference evidence="1 2" key="1">
    <citation type="submission" date="2014-05" db="EMBL/GenBank/DDBJ databases">
        <title>Draft genome sequence of Amycolatopsis rifamycinica DSM 46095.</title>
        <authorList>
            <person name="Lal R."/>
            <person name="Saxena A."/>
            <person name="Kumari R."/>
            <person name="Mukherjee U."/>
            <person name="Singh P."/>
            <person name="Sangwan N."/>
            <person name="Mahato N.K."/>
        </authorList>
    </citation>
    <scope>NUCLEOTIDE SEQUENCE [LARGE SCALE GENOMIC DNA]</scope>
    <source>
        <strain evidence="1 2">DSM 46095</strain>
    </source>
</reference>
<evidence type="ECO:0000313" key="2">
    <source>
        <dbReference type="Proteomes" id="UP000027345"/>
    </source>
</evidence>
<name>A0A066U398_9PSEU</name>
<comment type="caution">
    <text evidence="1">The sequence shown here is derived from an EMBL/GenBank/DDBJ whole genome shotgun (WGS) entry which is preliminary data.</text>
</comment>
<organism evidence="1 2">
    <name type="scientific">Amycolatopsis rifamycinica</name>
    <dbReference type="NCBI Taxonomy" id="287986"/>
    <lineage>
        <taxon>Bacteria</taxon>
        <taxon>Bacillati</taxon>
        <taxon>Actinomycetota</taxon>
        <taxon>Actinomycetes</taxon>
        <taxon>Pseudonocardiales</taxon>
        <taxon>Pseudonocardiaceae</taxon>
        <taxon>Amycolatopsis</taxon>
    </lineage>
</organism>
<dbReference type="OrthoDB" id="9832061at2"/>
<keyword evidence="2" id="KW-1185">Reference proteome</keyword>
<dbReference type="Proteomes" id="UP000027345">
    <property type="component" value="Unassembled WGS sequence"/>
</dbReference>
<dbReference type="EMBL" id="JMQI01000027">
    <property type="protein sequence ID" value="KDN21570.1"/>
    <property type="molecule type" value="Genomic_DNA"/>
</dbReference>
<proteinExistence type="predicted"/>
<accession>A0A066U398</accession>
<dbReference type="RefSeq" id="WP_043780102.1">
    <property type="nucleotide sequence ID" value="NZ_JMQI01000027.1"/>
</dbReference>
<protein>
    <submittedName>
        <fullName evidence="1">Uncharacterized protein</fullName>
    </submittedName>
</protein>